<evidence type="ECO:0000313" key="6">
    <source>
        <dbReference type="Proteomes" id="UP001470023"/>
    </source>
</evidence>
<evidence type="ECO:0000256" key="2">
    <source>
        <dbReference type="ARBA" id="ARBA00023315"/>
    </source>
</evidence>
<dbReference type="EC" id="2.3.1.-" evidence="5"/>
<evidence type="ECO:0000256" key="1">
    <source>
        <dbReference type="ARBA" id="ARBA00022679"/>
    </source>
</evidence>
<comment type="similarity">
    <text evidence="3">Belongs to the acetyltransferase family. RimJ subfamily.</text>
</comment>
<dbReference type="PROSITE" id="PS51186">
    <property type="entry name" value="GNAT"/>
    <property type="match status" value="1"/>
</dbReference>
<keyword evidence="2 5" id="KW-0012">Acyltransferase</keyword>
<dbReference type="Pfam" id="PF13302">
    <property type="entry name" value="Acetyltransf_3"/>
    <property type="match status" value="1"/>
</dbReference>
<sequence>MRIETEELAGGVTLRLLARGDVDAMCAAYVANRRHLQPWEPVRPESFFTAAGQSQRVHGLLRQFAEGTALPLVLVAEDGRIAGAATLSGISRGPFLSAHLGYWIAADRQNRGLASAAVERMCRLARDTVGLHRIEASTLVHNTGSQRVLAKCGFEPIGLAPSYLHIDGAWRDCRLFQRILHDRAPAL</sequence>
<keyword evidence="1 5" id="KW-0808">Transferase</keyword>
<reference evidence="5 6" key="1">
    <citation type="submission" date="2024-06" db="EMBL/GenBank/DDBJ databases">
        <title>The Natural Products Discovery Center: Release of the First 8490 Sequenced Strains for Exploring Actinobacteria Biosynthetic Diversity.</title>
        <authorList>
            <person name="Kalkreuter E."/>
            <person name="Kautsar S.A."/>
            <person name="Yang D."/>
            <person name="Bader C.D."/>
            <person name="Teijaro C.N."/>
            <person name="Fluegel L."/>
            <person name="Davis C.M."/>
            <person name="Simpson J.R."/>
            <person name="Lauterbach L."/>
            <person name="Steele A.D."/>
            <person name="Gui C."/>
            <person name="Meng S."/>
            <person name="Li G."/>
            <person name="Viehrig K."/>
            <person name="Ye F."/>
            <person name="Su P."/>
            <person name="Kiefer A.F."/>
            <person name="Nichols A."/>
            <person name="Cepeda A.J."/>
            <person name="Yan W."/>
            <person name="Fan B."/>
            <person name="Jiang Y."/>
            <person name="Adhikari A."/>
            <person name="Zheng C.-J."/>
            <person name="Schuster L."/>
            <person name="Cowan T.M."/>
            <person name="Smanski M.J."/>
            <person name="Chevrette M.G."/>
            <person name="De Carvalho L.P.S."/>
            <person name="Shen B."/>
        </authorList>
    </citation>
    <scope>NUCLEOTIDE SEQUENCE [LARGE SCALE GENOMIC DNA]</scope>
    <source>
        <strain evidence="5 6">NPDC001166</strain>
    </source>
</reference>
<dbReference type="InterPro" id="IPR051531">
    <property type="entry name" value="N-acetyltransferase"/>
</dbReference>
<dbReference type="GO" id="GO:0016746">
    <property type="term" value="F:acyltransferase activity"/>
    <property type="evidence" value="ECO:0007669"/>
    <property type="project" value="UniProtKB-KW"/>
</dbReference>
<dbReference type="PANTHER" id="PTHR43792:SF8">
    <property type="entry name" value="[RIBOSOMAL PROTEIN US5]-ALANINE N-ACETYLTRANSFERASE"/>
    <property type="match status" value="1"/>
</dbReference>
<name>A0ABV1UAX2_9ACTN</name>
<comment type="caution">
    <text evidence="5">The sequence shown here is derived from an EMBL/GenBank/DDBJ whole genome shotgun (WGS) entry which is preliminary data.</text>
</comment>
<dbReference type="EMBL" id="JBEPAZ010000023">
    <property type="protein sequence ID" value="MER6430859.1"/>
    <property type="molecule type" value="Genomic_DNA"/>
</dbReference>
<organism evidence="5 6">
    <name type="scientific">Streptomyces sp. 900105245</name>
    <dbReference type="NCBI Taxonomy" id="3154379"/>
    <lineage>
        <taxon>Bacteria</taxon>
        <taxon>Bacillati</taxon>
        <taxon>Actinomycetota</taxon>
        <taxon>Actinomycetes</taxon>
        <taxon>Kitasatosporales</taxon>
        <taxon>Streptomycetaceae</taxon>
        <taxon>Streptomyces</taxon>
    </lineage>
</organism>
<dbReference type="SUPFAM" id="SSF55729">
    <property type="entry name" value="Acyl-CoA N-acyltransferases (Nat)"/>
    <property type="match status" value="1"/>
</dbReference>
<evidence type="ECO:0000256" key="3">
    <source>
        <dbReference type="ARBA" id="ARBA00038502"/>
    </source>
</evidence>
<dbReference type="InterPro" id="IPR016181">
    <property type="entry name" value="Acyl_CoA_acyltransferase"/>
</dbReference>
<dbReference type="Gene3D" id="3.40.630.30">
    <property type="match status" value="1"/>
</dbReference>
<dbReference type="InterPro" id="IPR000182">
    <property type="entry name" value="GNAT_dom"/>
</dbReference>
<accession>A0ABV1UAX2</accession>
<evidence type="ECO:0000313" key="5">
    <source>
        <dbReference type="EMBL" id="MER6430859.1"/>
    </source>
</evidence>
<dbReference type="RefSeq" id="WP_123437383.1">
    <property type="nucleotide sequence ID" value="NZ_JBEOZW010000001.1"/>
</dbReference>
<protein>
    <submittedName>
        <fullName evidence="5">GNAT family N-acetyltransferase</fullName>
        <ecNumber evidence="5">2.3.1.-</ecNumber>
    </submittedName>
</protein>
<evidence type="ECO:0000259" key="4">
    <source>
        <dbReference type="PROSITE" id="PS51186"/>
    </source>
</evidence>
<proteinExistence type="inferred from homology"/>
<dbReference type="Proteomes" id="UP001470023">
    <property type="component" value="Unassembled WGS sequence"/>
</dbReference>
<keyword evidence="6" id="KW-1185">Reference proteome</keyword>
<gene>
    <name evidence="5" type="ORF">ABT272_24430</name>
</gene>
<dbReference type="PANTHER" id="PTHR43792">
    <property type="entry name" value="GNAT FAMILY, PUTATIVE (AFU_ORTHOLOGUE AFUA_3G00765)-RELATED-RELATED"/>
    <property type="match status" value="1"/>
</dbReference>
<feature type="domain" description="N-acetyltransferase" evidence="4">
    <location>
        <begin position="12"/>
        <end position="177"/>
    </location>
</feature>